<feature type="transmembrane region" description="Helical" evidence="6">
    <location>
        <begin position="5"/>
        <end position="23"/>
    </location>
</feature>
<evidence type="ECO:0000256" key="3">
    <source>
        <dbReference type="ARBA" id="ARBA00022692"/>
    </source>
</evidence>
<protein>
    <submittedName>
        <fullName evidence="7">Holin-like protein</fullName>
    </submittedName>
</protein>
<feature type="transmembrane region" description="Helical" evidence="6">
    <location>
        <begin position="29"/>
        <end position="48"/>
    </location>
</feature>
<sequence>MKQVVIIMGCLLFGEFVVYLTGIKMPSSIIGMLLLTLSLEMGWIKLEWVKGISNFLTKNMAFFFVPPGVAIMLYLDLIKASFWPIIVASTLGTVIVFACTGWTHQLFIKHKKTFKKNKPS</sequence>
<evidence type="ECO:0000256" key="2">
    <source>
        <dbReference type="ARBA" id="ARBA00022475"/>
    </source>
</evidence>
<keyword evidence="10" id="KW-1185">Reference proteome</keyword>
<accession>A0A9X0YLY4</accession>
<comment type="caution">
    <text evidence="7">The sequence shown here is derived from an EMBL/GenBank/DDBJ whole genome shotgun (WGS) entry which is preliminary data.</text>
</comment>
<organism evidence="7 9">
    <name type="scientific">Formosa algae</name>
    <dbReference type="NCBI Taxonomy" id="225843"/>
    <lineage>
        <taxon>Bacteria</taxon>
        <taxon>Pseudomonadati</taxon>
        <taxon>Bacteroidota</taxon>
        <taxon>Flavobacteriia</taxon>
        <taxon>Flavobacteriales</taxon>
        <taxon>Flavobacteriaceae</taxon>
        <taxon>Formosa</taxon>
    </lineage>
</organism>
<dbReference type="Proteomes" id="UP001138672">
    <property type="component" value="Unassembled WGS sequence"/>
</dbReference>
<evidence type="ECO:0000313" key="7">
    <source>
        <dbReference type="EMBL" id="MBP1839654.1"/>
    </source>
</evidence>
<dbReference type="EMBL" id="JAUSUU010000003">
    <property type="protein sequence ID" value="MDQ0334958.1"/>
    <property type="molecule type" value="Genomic_DNA"/>
</dbReference>
<evidence type="ECO:0000256" key="5">
    <source>
        <dbReference type="ARBA" id="ARBA00023136"/>
    </source>
</evidence>
<keyword evidence="2" id="KW-1003">Cell membrane</keyword>
<gene>
    <name evidence="7" type="ORF">J2Z56_001565</name>
    <name evidence="8" type="ORF">J2Z57_001391</name>
</gene>
<dbReference type="Pfam" id="PF03788">
    <property type="entry name" value="LrgA"/>
    <property type="match status" value="1"/>
</dbReference>
<evidence type="ECO:0000256" key="4">
    <source>
        <dbReference type="ARBA" id="ARBA00022989"/>
    </source>
</evidence>
<comment type="subcellular location">
    <subcellularLocation>
        <location evidence="1">Cell membrane</location>
        <topology evidence="1">Multi-pass membrane protein</topology>
    </subcellularLocation>
</comment>
<dbReference type="OrthoDB" id="3176438at2"/>
<dbReference type="EMBL" id="JAGGJQ010000003">
    <property type="protein sequence ID" value="MBP1839654.1"/>
    <property type="molecule type" value="Genomic_DNA"/>
</dbReference>
<dbReference type="InterPro" id="IPR005538">
    <property type="entry name" value="LrgA/CidA"/>
</dbReference>
<feature type="transmembrane region" description="Helical" evidence="6">
    <location>
        <begin position="83"/>
        <end position="108"/>
    </location>
</feature>
<evidence type="ECO:0000256" key="1">
    <source>
        <dbReference type="ARBA" id="ARBA00004651"/>
    </source>
</evidence>
<feature type="transmembrane region" description="Helical" evidence="6">
    <location>
        <begin position="60"/>
        <end position="77"/>
    </location>
</feature>
<dbReference type="PANTHER" id="PTHR33931:SF5">
    <property type="entry name" value="UPF0299 MEMBRANE PROTEIN YOHJ"/>
    <property type="match status" value="1"/>
</dbReference>
<dbReference type="GO" id="GO:0005886">
    <property type="term" value="C:plasma membrane"/>
    <property type="evidence" value="ECO:0007669"/>
    <property type="project" value="UniProtKB-SubCell"/>
</dbReference>
<dbReference type="AlphaFoldDB" id="A0A9X0YLY4"/>
<evidence type="ECO:0000256" key="6">
    <source>
        <dbReference type="SAM" id="Phobius"/>
    </source>
</evidence>
<dbReference type="Proteomes" id="UP001231587">
    <property type="component" value="Unassembled WGS sequence"/>
</dbReference>
<keyword evidence="3 6" id="KW-0812">Transmembrane</keyword>
<dbReference type="RefSeq" id="WP_057779121.1">
    <property type="nucleotide sequence ID" value="NZ_JAGGJQ010000003.1"/>
</dbReference>
<reference evidence="7" key="1">
    <citation type="submission" date="2021-03" db="EMBL/GenBank/DDBJ databases">
        <title>Genomic Encyclopedia of Type Strains, Phase IV (KMG-IV): sequencing the most valuable type-strain genomes for metagenomic binning, comparative biology and taxonomic classification.</title>
        <authorList>
            <person name="Goeker M."/>
        </authorList>
    </citation>
    <scope>NUCLEOTIDE SEQUENCE</scope>
    <source>
        <strain evidence="7">DSM 15523</strain>
        <strain evidence="8 10">DSM 16476</strain>
    </source>
</reference>
<evidence type="ECO:0000313" key="10">
    <source>
        <dbReference type="Proteomes" id="UP001231587"/>
    </source>
</evidence>
<evidence type="ECO:0000313" key="8">
    <source>
        <dbReference type="EMBL" id="MDQ0334958.1"/>
    </source>
</evidence>
<name>A0A9X0YLY4_9FLAO</name>
<keyword evidence="5 6" id="KW-0472">Membrane</keyword>
<keyword evidence="4 6" id="KW-1133">Transmembrane helix</keyword>
<dbReference type="PANTHER" id="PTHR33931">
    <property type="entry name" value="HOLIN-LIKE PROTEIN CIDA-RELATED"/>
    <property type="match status" value="1"/>
</dbReference>
<evidence type="ECO:0000313" key="9">
    <source>
        <dbReference type="Proteomes" id="UP001138672"/>
    </source>
</evidence>
<proteinExistence type="predicted"/>